<dbReference type="HOGENOM" id="CLU_2527607_0_0_1"/>
<gene>
    <name evidence="1" type="ORF">GALMADRAFT_228206</name>
</gene>
<sequence length="84" mass="9587">MQAAIFSDEVYTVLIYSGPVQAVLGYVWMAGILFLAPVFDITWLSRFSIPPMQAMHIIAEPRHHITLYGLPIRSAFRLSFDLQF</sequence>
<keyword evidence="2" id="KW-1185">Reference proteome</keyword>
<evidence type="ECO:0000313" key="2">
    <source>
        <dbReference type="Proteomes" id="UP000027222"/>
    </source>
</evidence>
<reference evidence="2" key="1">
    <citation type="journal article" date="2014" name="Proc. Natl. Acad. Sci. U.S.A.">
        <title>Extensive sampling of basidiomycete genomes demonstrates inadequacy of the white-rot/brown-rot paradigm for wood decay fungi.</title>
        <authorList>
            <person name="Riley R."/>
            <person name="Salamov A.A."/>
            <person name="Brown D.W."/>
            <person name="Nagy L.G."/>
            <person name="Floudas D."/>
            <person name="Held B.W."/>
            <person name="Levasseur A."/>
            <person name="Lombard V."/>
            <person name="Morin E."/>
            <person name="Otillar R."/>
            <person name="Lindquist E.A."/>
            <person name="Sun H."/>
            <person name="LaButti K.M."/>
            <person name="Schmutz J."/>
            <person name="Jabbour D."/>
            <person name="Luo H."/>
            <person name="Baker S.E."/>
            <person name="Pisabarro A.G."/>
            <person name="Walton J.D."/>
            <person name="Blanchette R.A."/>
            <person name="Henrissat B."/>
            <person name="Martin F."/>
            <person name="Cullen D."/>
            <person name="Hibbett D.S."/>
            <person name="Grigoriev I.V."/>
        </authorList>
    </citation>
    <scope>NUCLEOTIDE SEQUENCE [LARGE SCALE GENOMIC DNA]</scope>
    <source>
        <strain evidence="2">CBS 339.88</strain>
    </source>
</reference>
<organism evidence="1 2">
    <name type="scientific">Galerina marginata (strain CBS 339.88)</name>
    <dbReference type="NCBI Taxonomy" id="685588"/>
    <lineage>
        <taxon>Eukaryota</taxon>
        <taxon>Fungi</taxon>
        <taxon>Dikarya</taxon>
        <taxon>Basidiomycota</taxon>
        <taxon>Agaricomycotina</taxon>
        <taxon>Agaricomycetes</taxon>
        <taxon>Agaricomycetidae</taxon>
        <taxon>Agaricales</taxon>
        <taxon>Agaricineae</taxon>
        <taxon>Strophariaceae</taxon>
        <taxon>Galerina</taxon>
    </lineage>
</organism>
<name>A0A067SUM9_GALM3</name>
<dbReference type="EMBL" id="KL142385">
    <property type="protein sequence ID" value="KDR73777.1"/>
    <property type="molecule type" value="Genomic_DNA"/>
</dbReference>
<accession>A0A067SUM9</accession>
<evidence type="ECO:0000313" key="1">
    <source>
        <dbReference type="EMBL" id="KDR73777.1"/>
    </source>
</evidence>
<dbReference type="AlphaFoldDB" id="A0A067SUM9"/>
<dbReference type="Proteomes" id="UP000027222">
    <property type="component" value="Unassembled WGS sequence"/>
</dbReference>
<proteinExistence type="predicted"/>
<protein>
    <submittedName>
        <fullName evidence="1">Uncharacterized protein</fullName>
    </submittedName>
</protein>